<dbReference type="Proteomes" id="UP001597480">
    <property type="component" value="Unassembled WGS sequence"/>
</dbReference>
<reference evidence="3" key="1">
    <citation type="journal article" date="2019" name="Int. J. Syst. Evol. Microbiol.">
        <title>The Global Catalogue of Microorganisms (GCM) 10K type strain sequencing project: providing services to taxonomists for standard genome sequencing and annotation.</title>
        <authorList>
            <consortium name="The Broad Institute Genomics Platform"/>
            <consortium name="The Broad Institute Genome Sequencing Center for Infectious Disease"/>
            <person name="Wu L."/>
            <person name="Ma J."/>
        </authorList>
    </citation>
    <scope>NUCLEOTIDE SEQUENCE [LARGE SCALE GENOMIC DNA]</scope>
    <source>
        <strain evidence="3">KCTC 42107</strain>
    </source>
</reference>
<name>A0ABW5NTC9_9FLAO</name>
<sequence>MNKLYFSLILLLAGLFSNLAYAQPKKGEFINVSAGIGLVAPYDEADVTGSGFYAQGEYVWAPRTWFAVRPYAGLIIASGESETVEVAPGVKEYIKSNAFLIGGKVRIAAPIPYVAPFLETGVGMSLGSFETSTQFVHIKKSGALVHIPFTLGLAIGKRHGTEVKFTYYYHNSVEQFSGAVAVGFSIPLNED</sequence>
<feature type="signal peptide" evidence="1">
    <location>
        <begin position="1"/>
        <end position="22"/>
    </location>
</feature>
<accession>A0ABW5NTC9</accession>
<evidence type="ECO:0000313" key="3">
    <source>
        <dbReference type="Proteomes" id="UP001597480"/>
    </source>
</evidence>
<dbReference type="EMBL" id="JBHUMD010000007">
    <property type="protein sequence ID" value="MFD2601547.1"/>
    <property type="molecule type" value="Genomic_DNA"/>
</dbReference>
<evidence type="ECO:0008006" key="4">
    <source>
        <dbReference type="Google" id="ProtNLM"/>
    </source>
</evidence>
<dbReference type="RefSeq" id="WP_379820116.1">
    <property type="nucleotide sequence ID" value="NZ_JBHUMD010000007.1"/>
</dbReference>
<protein>
    <recommendedName>
        <fullName evidence="4">Outer membrane protein beta-barrel domain-containing protein</fullName>
    </recommendedName>
</protein>
<keyword evidence="1" id="KW-0732">Signal</keyword>
<proteinExistence type="predicted"/>
<comment type="caution">
    <text evidence="2">The sequence shown here is derived from an EMBL/GenBank/DDBJ whole genome shotgun (WGS) entry which is preliminary data.</text>
</comment>
<feature type="chain" id="PRO_5046519637" description="Outer membrane protein beta-barrel domain-containing protein" evidence="1">
    <location>
        <begin position="23"/>
        <end position="191"/>
    </location>
</feature>
<evidence type="ECO:0000313" key="2">
    <source>
        <dbReference type="EMBL" id="MFD2601547.1"/>
    </source>
</evidence>
<keyword evidence="3" id="KW-1185">Reference proteome</keyword>
<organism evidence="2 3">
    <name type="scientific">Flavobacterium suzhouense</name>
    <dbReference type="NCBI Taxonomy" id="1529638"/>
    <lineage>
        <taxon>Bacteria</taxon>
        <taxon>Pseudomonadati</taxon>
        <taxon>Bacteroidota</taxon>
        <taxon>Flavobacteriia</taxon>
        <taxon>Flavobacteriales</taxon>
        <taxon>Flavobacteriaceae</taxon>
        <taxon>Flavobacterium</taxon>
    </lineage>
</organism>
<gene>
    <name evidence="2" type="ORF">ACFSR3_05725</name>
</gene>
<evidence type="ECO:0000256" key="1">
    <source>
        <dbReference type="SAM" id="SignalP"/>
    </source>
</evidence>